<dbReference type="Gene3D" id="3.40.50.300">
    <property type="entry name" value="P-loop containing nucleotide triphosphate hydrolases"/>
    <property type="match status" value="1"/>
</dbReference>
<evidence type="ECO:0000313" key="5">
    <source>
        <dbReference type="EMBL" id="OGM14264.1"/>
    </source>
</evidence>
<dbReference type="Proteomes" id="UP000179013">
    <property type="component" value="Unassembled WGS sequence"/>
</dbReference>
<dbReference type="InterPro" id="IPR001482">
    <property type="entry name" value="T2SS/T4SS_dom"/>
</dbReference>
<keyword evidence="3" id="KW-0067">ATP-binding</keyword>
<feature type="domain" description="AAA+ ATPase" evidence="4">
    <location>
        <begin position="165"/>
        <end position="289"/>
    </location>
</feature>
<keyword evidence="2" id="KW-0547">Nucleotide-binding</keyword>
<evidence type="ECO:0000313" key="6">
    <source>
        <dbReference type="Proteomes" id="UP000179013"/>
    </source>
</evidence>
<evidence type="ECO:0000256" key="3">
    <source>
        <dbReference type="ARBA" id="ARBA00022840"/>
    </source>
</evidence>
<gene>
    <name evidence="5" type="ORF">A2V80_00660</name>
</gene>
<dbReference type="InterPro" id="IPR003593">
    <property type="entry name" value="AAA+_ATPase"/>
</dbReference>
<dbReference type="Gene3D" id="3.30.450.90">
    <property type="match status" value="1"/>
</dbReference>
<dbReference type="PANTHER" id="PTHR30258">
    <property type="entry name" value="TYPE II SECRETION SYSTEM PROTEIN GSPE-RELATED"/>
    <property type="match status" value="1"/>
</dbReference>
<dbReference type="GO" id="GO:0005524">
    <property type="term" value="F:ATP binding"/>
    <property type="evidence" value="ECO:0007669"/>
    <property type="project" value="UniProtKB-KW"/>
</dbReference>
<dbReference type="GO" id="GO:0005886">
    <property type="term" value="C:plasma membrane"/>
    <property type="evidence" value="ECO:0007669"/>
    <property type="project" value="TreeGrafter"/>
</dbReference>
<sequence length="416" mass="46816">MDDDKTVSNQQSVQKVINPELEKLFYQPAPDPVSFVDAVLHEAVMLTASDLLFEPRNENIVIRARVDGVLYKLGEVGAKIYEHISARIKVLSRLDPTEKRRVQEGQFTLEHEGRTVNLRVEITQTIYGELIVIRIHERKTIVMELSQLGLSPHAYKSYEDMFKQKSGLILVCGPTGCGKTTTLYSTLGKLNENKNYNVMTIEDPVEFKLEGINQMQTQNDSGFTFAVGLKTILRLSPDIVFVGEIRDSETAEIAVESGLTGQLVLSTLHAEDSIRALFRLLDLGIEPYLLNSSLMGIVAQRLVRRICAECKVSYEPAADEIEIFRKVTGRVPKELQKGKGCEKCQHLTYKGRTGIFEVFTMNAKVRELIRSKANEDELRQTLIREGFVTLLRDGLDKAEAGITTVEEVLRNSLRVV</sequence>
<name>A0A1F7XGS8_9BACT</name>
<protein>
    <recommendedName>
        <fullName evidence="4">AAA+ ATPase domain-containing protein</fullName>
    </recommendedName>
</protein>
<dbReference type="CDD" id="cd01129">
    <property type="entry name" value="PulE-GspE-like"/>
    <property type="match status" value="1"/>
</dbReference>
<dbReference type="InterPro" id="IPR027417">
    <property type="entry name" value="P-loop_NTPase"/>
</dbReference>
<proteinExistence type="inferred from homology"/>
<dbReference type="Pfam" id="PF00437">
    <property type="entry name" value="T2SSE"/>
    <property type="match status" value="1"/>
</dbReference>
<accession>A0A1F7XGS8</accession>
<dbReference type="EMBL" id="MGFU01000006">
    <property type="protein sequence ID" value="OGM14264.1"/>
    <property type="molecule type" value="Genomic_DNA"/>
</dbReference>
<organism evidence="5 6">
    <name type="scientific">Candidatus Woesebacteria bacterium RBG_16_39_8b</name>
    <dbReference type="NCBI Taxonomy" id="1802482"/>
    <lineage>
        <taxon>Bacteria</taxon>
        <taxon>Candidatus Woeseibacteriota</taxon>
    </lineage>
</organism>
<dbReference type="AlphaFoldDB" id="A0A1F7XGS8"/>
<dbReference type="GO" id="GO:0016887">
    <property type="term" value="F:ATP hydrolysis activity"/>
    <property type="evidence" value="ECO:0007669"/>
    <property type="project" value="TreeGrafter"/>
</dbReference>
<comment type="caution">
    <text evidence="5">The sequence shown here is derived from an EMBL/GenBank/DDBJ whole genome shotgun (WGS) entry which is preliminary data.</text>
</comment>
<evidence type="ECO:0000259" key="4">
    <source>
        <dbReference type="SMART" id="SM00382"/>
    </source>
</evidence>
<comment type="similarity">
    <text evidence="1">Belongs to the GSP E family.</text>
</comment>
<dbReference type="SUPFAM" id="SSF52540">
    <property type="entry name" value="P-loop containing nucleoside triphosphate hydrolases"/>
    <property type="match status" value="1"/>
</dbReference>
<dbReference type="PANTHER" id="PTHR30258:SF1">
    <property type="entry name" value="PROTEIN TRANSPORT PROTEIN HOFB HOMOLOG"/>
    <property type="match status" value="1"/>
</dbReference>
<evidence type="ECO:0000256" key="1">
    <source>
        <dbReference type="ARBA" id="ARBA00006611"/>
    </source>
</evidence>
<evidence type="ECO:0000256" key="2">
    <source>
        <dbReference type="ARBA" id="ARBA00022741"/>
    </source>
</evidence>
<reference evidence="5 6" key="1">
    <citation type="journal article" date="2016" name="Nat. Commun.">
        <title>Thousands of microbial genomes shed light on interconnected biogeochemical processes in an aquifer system.</title>
        <authorList>
            <person name="Anantharaman K."/>
            <person name="Brown C.T."/>
            <person name="Hug L.A."/>
            <person name="Sharon I."/>
            <person name="Castelle C.J."/>
            <person name="Probst A.J."/>
            <person name="Thomas B.C."/>
            <person name="Singh A."/>
            <person name="Wilkins M.J."/>
            <person name="Karaoz U."/>
            <person name="Brodie E.L."/>
            <person name="Williams K.H."/>
            <person name="Hubbard S.S."/>
            <person name="Banfield J.F."/>
        </authorList>
    </citation>
    <scope>NUCLEOTIDE SEQUENCE [LARGE SCALE GENOMIC DNA]</scope>
</reference>
<dbReference type="SMART" id="SM00382">
    <property type="entry name" value="AAA"/>
    <property type="match status" value="1"/>
</dbReference>